<evidence type="ECO:0000256" key="3">
    <source>
        <dbReference type="ARBA" id="ARBA00022553"/>
    </source>
</evidence>
<keyword evidence="12" id="KW-0472">Membrane</keyword>
<dbReference type="PROSITE" id="PS50110">
    <property type="entry name" value="RESPONSE_REGULATORY"/>
    <property type="match status" value="1"/>
</dbReference>
<dbReference type="Gene3D" id="1.10.10.60">
    <property type="entry name" value="Homeodomain-like"/>
    <property type="match status" value="1"/>
</dbReference>
<comment type="catalytic activity">
    <reaction evidence="1">
        <text>ATP + protein L-histidine = ADP + protein N-phospho-L-histidine.</text>
        <dbReference type="EC" id="2.7.13.3"/>
    </reaction>
</comment>
<dbReference type="PANTHER" id="PTHR43547">
    <property type="entry name" value="TWO-COMPONENT HISTIDINE KINASE"/>
    <property type="match status" value="1"/>
</dbReference>
<keyword evidence="17" id="KW-1185">Reference proteome</keyword>
<evidence type="ECO:0000256" key="1">
    <source>
        <dbReference type="ARBA" id="ARBA00000085"/>
    </source>
</evidence>
<proteinExistence type="predicted"/>
<dbReference type="GO" id="GO:0000155">
    <property type="term" value="F:phosphorelay sensor kinase activity"/>
    <property type="evidence" value="ECO:0007669"/>
    <property type="project" value="InterPro"/>
</dbReference>
<evidence type="ECO:0000256" key="11">
    <source>
        <dbReference type="PROSITE-ProRule" id="PRU00169"/>
    </source>
</evidence>
<dbReference type="SUPFAM" id="SSF52172">
    <property type="entry name" value="CheY-like"/>
    <property type="match status" value="1"/>
</dbReference>
<dbReference type="CDD" id="cd00075">
    <property type="entry name" value="HATPase"/>
    <property type="match status" value="1"/>
</dbReference>
<gene>
    <name evidence="16" type="ORF">EII33_06860</name>
</gene>
<evidence type="ECO:0000256" key="9">
    <source>
        <dbReference type="ARBA" id="ARBA00023015"/>
    </source>
</evidence>
<keyword evidence="8" id="KW-0902">Two-component regulatory system</keyword>
<reference evidence="16 17" key="1">
    <citation type="submission" date="2018-11" db="EMBL/GenBank/DDBJ databases">
        <title>Genomes From Bacteria Associated with the Canine Oral Cavity: a Test Case for Automated Genome-Based Taxonomic Assignment.</title>
        <authorList>
            <person name="Coil D.A."/>
            <person name="Jospin G."/>
            <person name="Darling A.E."/>
            <person name="Wallis C."/>
            <person name="Davis I.J."/>
            <person name="Harris S."/>
            <person name="Eisen J.A."/>
            <person name="Holcombe L.J."/>
            <person name="O'Flynn C."/>
        </authorList>
    </citation>
    <scope>NUCLEOTIDE SEQUENCE [LARGE SCALE GENOMIC DNA]</scope>
    <source>
        <strain evidence="16 17">OH1047_COT-310</strain>
    </source>
</reference>
<dbReference type="Pfam" id="PF07495">
    <property type="entry name" value="Y_Y_Y"/>
    <property type="match status" value="1"/>
</dbReference>
<dbReference type="PRINTS" id="PR00344">
    <property type="entry name" value="BCTRLSENSOR"/>
</dbReference>
<dbReference type="SMART" id="SM00342">
    <property type="entry name" value="HTH_ARAC"/>
    <property type="match status" value="1"/>
</dbReference>
<dbReference type="InterPro" id="IPR036097">
    <property type="entry name" value="HisK_dim/P_sf"/>
</dbReference>
<dbReference type="Gene3D" id="3.30.565.10">
    <property type="entry name" value="Histidine kinase-like ATPase, C-terminal domain"/>
    <property type="match status" value="1"/>
</dbReference>
<dbReference type="RefSeq" id="WP_125239057.1">
    <property type="nucleotide sequence ID" value="NZ_RQYF01000023.1"/>
</dbReference>
<feature type="domain" description="Response regulatory" evidence="15">
    <location>
        <begin position="1099"/>
        <end position="1214"/>
    </location>
</feature>
<keyword evidence="6" id="KW-0418">Kinase</keyword>
<feature type="transmembrane region" description="Helical" evidence="12">
    <location>
        <begin position="782"/>
        <end position="804"/>
    </location>
</feature>
<keyword evidence="9" id="KW-0805">Transcription regulation</keyword>
<dbReference type="GO" id="GO:0005524">
    <property type="term" value="F:ATP binding"/>
    <property type="evidence" value="ECO:0007669"/>
    <property type="project" value="UniProtKB-KW"/>
</dbReference>
<keyword evidence="12" id="KW-1133">Transmembrane helix</keyword>
<dbReference type="FunFam" id="1.10.10.60:FF:000284">
    <property type="entry name" value="Two-component system sensor histidine kinase/response regulator"/>
    <property type="match status" value="1"/>
</dbReference>
<dbReference type="InterPro" id="IPR011006">
    <property type="entry name" value="CheY-like_superfamily"/>
</dbReference>
<evidence type="ECO:0000259" key="13">
    <source>
        <dbReference type="PROSITE" id="PS01124"/>
    </source>
</evidence>
<evidence type="ECO:0000256" key="2">
    <source>
        <dbReference type="ARBA" id="ARBA00012438"/>
    </source>
</evidence>
<dbReference type="SUPFAM" id="SSF63829">
    <property type="entry name" value="Calcium-dependent phosphotriesterase"/>
    <property type="match status" value="4"/>
</dbReference>
<dbReference type="GO" id="GO:0003700">
    <property type="term" value="F:DNA-binding transcription factor activity"/>
    <property type="evidence" value="ECO:0007669"/>
    <property type="project" value="InterPro"/>
</dbReference>
<evidence type="ECO:0000256" key="4">
    <source>
        <dbReference type="ARBA" id="ARBA00022679"/>
    </source>
</evidence>
<dbReference type="FunFam" id="3.30.565.10:FF:000037">
    <property type="entry name" value="Hybrid sensor histidine kinase/response regulator"/>
    <property type="match status" value="1"/>
</dbReference>
<keyword evidence="4" id="KW-0808">Transferase</keyword>
<dbReference type="PROSITE" id="PS01124">
    <property type="entry name" value="HTH_ARAC_FAMILY_2"/>
    <property type="match status" value="1"/>
</dbReference>
<dbReference type="InterPro" id="IPR015943">
    <property type="entry name" value="WD40/YVTN_repeat-like_dom_sf"/>
</dbReference>
<keyword evidence="3 11" id="KW-0597">Phosphoprotein</keyword>
<dbReference type="InterPro" id="IPR001789">
    <property type="entry name" value="Sig_transdc_resp-reg_receiver"/>
</dbReference>
<dbReference type="Pfam" id="PF00512">
    <property type="entry name" value="HisKA"/>
    <property type="match status" value="1"/>
</dbReference>
<dbReference type="FunFam" id="1.10.287.130:FF:000034">
    <property type="entry name" value="Two-component system sensor histidine kinase/response regulator"/>
    <property type="match status" value="1"/>
</dbReference>
<dbReference type="InterPro" id="IPR036890">
    <property type="entry name" value="HATPase_C_sf"/>
</dbReference>
<dbReference type="Pfam" id="PF12833">
    <property type="entry name" value="HTH_18"/>
    <property type="match status" value="1"/>
</dbReference>
<name>A0A3P2AC80_9BACE</name>
<accession>A0A3P2AC80</accession>
<dbReference type="Gene3D" id="2.60.40.10">
    <property type="entry name" value="Immunoglobulins"/>
    <property type="match status" value="1"/>
</dbReference>
<dbReference type="InterPro" id="IPR003594">
    <property type="entry name" value="HATPase_dom"/>
</dbReference>
<dbReference type="CDD" id="cd00082">
    <property type="entry name" value="HisKA"/>
    <property type="match status" value="1"/>
</dbReference>
<sequence>MKIFQFLSVLLGGLFPCMMYAAIMEDIRFSHIGLEDGLSHSTVFAINQDKEGNLWFATYDGVNKYDGYSFTVYRHQYTDSNSIASDISRCITVDDSNRIWVGTREGLSLYNRHRDAFSNYYYKKDGINVAVNSIIAIKKDWLMLGTAEGILLFDVKKERFFNDTLSSALHGLKPTALVRQDDNVYIGAESGVYVYALSSATLEKLVNIPAGVKVHAVLCQMFNKLWLATEGDGLYLYDTKSGELKNYRYASGKSGLNSDYVRSLALDTENRLWVGTYGGLNIYKEGTDSFLSIRSSEIQEGSLSQNSVRSIFRDSQGGMWLGTYWGGLNYYHPLCNRFQRIKHVPFLNSLSNNVVSCIVEDSKHNLWIGTSDGGLDCYDNVSRQYRNYLFNSDNLDIPFKDIKTVYVDEAQDKVYVGAHAGGMMALHRKSGYVEYYNRQNSNLPSNNIYSIISDGHRGLWVASLEYLLHFDIEKRRFTIVEKDEKGHKLQQYNRLLFRDSKKRIWAGGEMGISVFNQTGASLLANTEFRMDSMLRQAFVNCFYESSSGYMWIGTRNGLFALKEGESKTIQYTTASGLPSNVIYGILEDAYGRLWISTNQGLSCLNPESGKFRNFTILDGLQSNQFNAGSYCRKINGDMLFGGVNGITSFRPETLIDNPYAPKPVINKLFIYNKEVLPNDETGILKESVAYVNHITLSSSQNSFAISFVVSNYIAGKHNTFAYKLEGYNDVWYKQNDISPVSYSNLPAGDYTFYVKAANNDGKWNDDPTILHIRILPVWYRTWWALSLFTLSAVLLIFGIVRFFWLRKSMQAEIRMERLDKEKQEEINQMKIRFYVNISHELRTPLTLIIAPLQELLNRISGHWEHEQLLYIQRNTSRLLHLVNQLMDFRRAELGIFELRVVYSNAYKRVLNSFLNYESLAKRKDIDYNFYTELQDENVLFDENYLDLIVNNLLSNAFKYTEVGESITVKLYIENDDLVLQVADTGIGIPAEKQKKVFERFYQLENGREGSGIGLSLVHRLVELHHGRIALQSEVGKGSVFSIYLPQNKSVYAQEELLDGSEDIRKQRVYSTNAHDVYIGDEEKPDEENVTDVEGGKRGTILIVEDNKELRKYLVNSMADLFNLLEAENGQKAVELLKEQEVDLIITDVMMPVMDGVKLCKWVKQNLRTCHIPVYMLSAKADVKYQLEGLHVGADDYIAKPFSLEILRAKILNALRTRYRIFERYSNTTEVEPEKLTNNTMDEELLRKAIAIVEKNMDNVEFSTEQFAREMNMSRSNLHLKLKAITGKSAIDFIHKIRFNRACQLLKEGKYSVSEISFMVGYNTPSYFAARFKKYIGCLPTEYGKK</sequence>
<dbReference type="SUPFAM" id="SSF46689">
    <property type="entry name" value="Homeodomain-like"/>
    <property type="match status" value="1"/>
</dbReference>
<dbReference type="InterPro" id="IPR018060">
    <property type="entry name" value="HTH_AraC"/>
</dbReference>
<dbReference type="Gene3D" id="1.10.287.130">
    <property type="match status" value="1"/>
</dbReference>
<comment type="caution">
    <text evidence="16">The sequence shown here is derived from an EMBL/GenBank/DDBJ whole genome shotgun (WGS) entry which is preliminary data.</text>
</comment>
<dbReference type="EMBL" id="RQYF01000023">
    <property type="protein sequence ID" value="RRD91790.1"/>
    <property type="molecule type" value="Genomic_DNA"/>
</dbReference>
<keyword evidence="12" id="KW-0812">Transmembrane</keyword>
<keyword evidence="7" id="KW-0067">ATP-binding</keyword>
<dbReference type="Pfam" id="PF02518">
    <property type="entry name" value="HATPase_c"/>
    <property type="match status" value="1"/>
</dbReference>
<dbReference type="InterPro" id="IPR005467">
    <property type="entry name" value="His_kinase_dom"/>
</dbReference>
<evidence type="ECO:0000313" key="17">
    <source>
        <dbReference type="Proteomes" id="UP000279562"/>
    </source>
</evidence>
<keyword evidence="10" id="KW-0804">Transcription</keyword>
<evidence type="ECO:0000256" key="7">
    <source>
        <dbReference type="ARBA" id="ARBA00022840"/>
    </source>
</evidence>
<dbReference type="Proteomes" id="UP000279562">
    <property type="component" value="Unassembled WGS sequence"/>
</dbReference>
<feature type="domain" description="HTH araC/xylS-type" evidence="13">
    <location>
        <begin position="1246"/>
        <end position="1345"/>
    </location>
</feature>
<dbReference type="InterPro" id="IPR004358">
    <property type="entry name" value="Sig_transdc_His_kin-like_C"/>
</dbReference>
<dbReference type="CDD" id="cd17574">
    <property type="entry name" value="REC_OmpR"/>
    <property type="match status" value="1"/>
</dbReference>
<evidence type="ECO:0000259" key="15">
    <source>
        <dbReference type="PROSITE" id="PS50110"/>
    </source>
</evidence>
<dbReference type="Gene3D" id="3.40.50.2300">
    <property type="match status" value="1"/>
</dbReference>
<dbReference type="PANTHER" id="PTHR43547:SF2">
    <property type="entry name" value="HYBRID SIGNAL TRANSDUCTION HISTIDINE KINASE C"/>
    <property type="match status" value="1"/>
</dbReference>
<dbReference type="FunFam" id="2.60.40.10:FF:000791">
    <property type="entry name" value="Two-component system sensor histidine kinase/response regulator"/>
    <property type="match status" value="1"/>
</dbReference>
<dbReference type="EC" id="2.7.13.3" evidence="2"/>
<organism evidence="16 17">
    <name type="scientific">Prevotella heparinolytica</name>
    <dbReference type="NCBI Taxonomy" id="28113"/>
    <lineage>
        <taxon>Bacteria</taxon>
        <taxon>Pseudomonadati</taxon>
        <taxon>Bacteroidota</taxon>
        <taxon>Bacteroidia</taxon>
        <taxon>Bacteroidales</taxon>
        <taxon>Bacteroidaceae</taxon>
        <taxon>Bacteroides</taxon>
    </lineage>
</organism>
<evidence type="ECO:0000256" key="12">
    <source>
        <dbReference type="SAM" id="Phobius"/>
    </source>
</evidence>
<evidence type="ECO:0000259" key="14">
    <source>
        <dbReference type="PROSITE" id="PS50109"/>
    </source>
</evidence>
<protein>
    <recommendedName>
        <fullName evidence="2">histidine kinase</fullName>
        <ecNumber evidence="2">2.7.13.3</ecNumber>
    </recommendedName>
</protein>
<dbReference type="InterPro" id="IPR011110">
    <property type="entry name" value="Reg_prop"/>
</dbReference>
<evidence type="ECO:0000313" key="16">
    <source>
        <dbReference type="EMBL" id="RRD91790.1"/>
    </source>
</evidence>
<feature type="modified residue" description="4-aspartylphosphate" evidence="11">
    <location>
        <position position="1147"/>
    </location>
</feature>
<keyword evidence="5" id="KW-0547">Nucleotide-binding</keyword>
<dbReference type="InterPro" id="IPR009057">
    <property type="entry name" value="Homeodomain-like_sf"/>
</dbReference>
<dbReference type="GO" id="GO:0043565">
    <property type="term" value="F:sequence-specific DNA binding"/>
    <property type="evidence" value="ECO:0007669"/>
    <property type="project" value="InterPro"/>
</dbReference>
<dbReference type="SMART" id="SM00388">
    <property type="entry name" value="HisKA"/>
    <property type="match status" value="1"/>
</dbReference>
<dbReference type="InterPro" id="IPR011123">
    <property type="entry name" value="Y_Y_Y"/>
</dbReference>
<evidence type="ECO:0000256" key="5">
    <source>
        <dbReference type="ARBA" id="ARBA00022741"/>
    </source>
</evidence>
<evidence type="ECO:0000256" key="8">
    <source>
        <dbReference type="ARBA" id="ARBA00023012"/>
    </source>
</evidence>
<dbReference type="SUPFAM" id="SSF47384">
    <property type="entry name" value="Homodimeric domain of signal transducing histidine kinase"/>
    <property type="match status" value="1"/>
</dbReference>
<evidence type="ECO:0000256" key="10">
    <source>
        <dbReference type="ARBA" id="ARBA00023163"/>
    </source>
</evidence>
<dbReference type="PROSITE" id="PS50109">
    <property type="entry name" value="HIS_KIN"/>
    <property type="match status" value="1"/>
</dbReference>
<dbReference type="InterPro" id="IPR013783">
    <property type="entry name" value="Ig-like_fold"/>
</dbReference>
<dbReference type="InterPro" id="IPR003661">
    <property type="entry name" value="HisK_dim/P_dom"/>
</dbReference>
<dbReference type="Gene3D" id="2.130.10.10">
    <property type="entry name" value="YVTN repeat-like/Quinoprotein amine dehydrogenase"/>
    <property type="match status" value="2"/>
</dbReference>
<feature type="domain" description="Histidine kinase" evidence="14">
    <location>
        <begin position="836"/>
        <end position="1048"/>
    </location>
</feature>
<dbReference type="SMART" id="SM00387">
    <property type="entry name" value="HATPase_c"/>
    <property type="match status" value="1"/>
</dbReference>
<dbReference type="Pfam" id="PF00072">
    <property type="entry name" value="Response_reg"/>
    <property type="match status" value="1"/>
</dbReference>
<evidence type="ECO:0000256" key="6">
    <source>
        <dbReference type="ARBA" id="ARBA00022777"/>
    </source>
</evidence>
<dbReference type="SUPFAM" id="SSF55874">
    <property type="entry name" value="ATPase domain of HSP90 chaperone/DNA topoisomerase II/histidine kinase"/>
    <property type="match status" value="1"/>
</dbReference>
<dbReference type="SMART" id="SM00448">
    <property type="entry name" value="REC"/>
    <property type="match status" value="1"/>
</dbReference>
<dbReference type="Pfam" id="PF07494">
    <property type="entry name" value="Reg_prop"/>
    <property type="match status" value="6"/>
</dbReference>